<evidence type="ECO:0000313" key="1">
    <source>
        <dbReference type="EMBL" id="GBN87020.1"/>
    </source>
</evidence>
<dbReference type="Gene3D" id="3.30.420.10">
    <property type="entry name" value="Ribonuclease H-like superfamily/Ribonuclease H"/>
    <property type="match status" value="1"/>
</dbReference>
<accession>A0A4Y2SIA0</accession>
<evidence type="ECO:0008006" key="3">
    <source>
        <dbReference type="Google" id="ProtNLM"/>
    </source>
</evidence>
<evidence type="ECO:0000313" key="2">
    <source>
        <dbReference type="Proteomes" id="UP000499080"/>
    </source>
</evidence>
<dbReference type="EMBL" id="BGPR01021584">
    <property type="protein sequence ID" value="GBN87020.1"/>
    <property type="molecule type" value="Genomic_DNA"/>
</dbReference>
<dbReference type="AlphaFoldDB" id="A0A4Y2SIA0"/>
<protein>
    <recommendedName>
        <fullName evidence="3">Mos1 transposase HTH domain-containing protein</fullName>
    </recommendedName>
</protein>
<proteinExistence type="predicted"/>
<dbReference type="InterPro" id="IPR036397">
    <property type="entry name" value="RNaseH_sf"/>
</dbReference>
<organism evidence="1 2">
    <name type="scientific">Araneus ventricosus</name>
    <name type="common">Orbweaver spider</name>
    <name type="synonym">Epeira ventricosa</name>
    <dbReference type="NCBI Taxonomy" id="182803"/>
    <lineage>
        <taxon>Eukaryota</taxon>
        <taxon>Metazoa</taxon>
        <taxon>Ecdysozoa</taxon>
        <taxon>Arthropoda</taxon>
        <taxon>Chelicerata</taxon>
        <taxon>Arachnida</taxon>
        <taxon>Araneae</taxon>
        <taxon>Araneomorphae</taxon>
        <taxon>Entelegynae</taxon>
        <taxon>Araneoidea</taxon>
        <taxon>Araneidae</taxon>
        <taxon>Araneus</taxon>
    </lineage>
</organism>
<keyword evidence="2" id="KW-1185">Reference proteome</keyword>
<comment type="caution">
    <text evidence="1">The sequence shown here is derived from an EMBL/GenBank/DDBJ whole genome shotgun (WGS) entry which is preliminary data.</text>
</comment>
<gene>
    <name evidence="1" type="ORF">AVEN_50789_1</name>
</gene>
<name>A0A4Y2SIA0_ARAVE</name>
<dbReference type="Proteomes" id="UP000499080">
    <property type="component" value="Unassembled WGS sequence"/>
</dbReference>
<sequence length="118" mass="13737">MFRTIDRPSGCEIRAVIKFLNTRNVRSCEIYRQVSESRTDLAPSDFHLFSHLKKFLADQQFARDDEIKLKVQNWFSSVMCSSEQDCTQHGTGLMGPWEHGLKVHRNVIVGPKVHRLMF</sequence>
<reference evidence="1 2" key="1">
    <citation type="journal article" date="2019" name="Sci. Rep.">
        <title>Orb-weaving spider Araneus ventricosus genome elucidates the spidroin gene catalogue.</title>
        <authorList>
            <person name="Kono N."/>
            <person name="Nakamura H."/>
            <person name="Ohtoshi R."/>
            <person name="Moran D.A.P."/>
            <person name="Shinohara A."/>
            <person name="Yoshida Y."/>
            <person name="Fujiwara M."/>
            <person name="Mori M."/>
            <person name="Tomita M."/>
            <person name="Arakawa K."/>
        </authorList>
    </citation>
    <scope>NUCLEOTIDE SEQUENCE [LARGE SCALE GENOMIC DNA]</scope>
</reference>
<dbReference type="GO" id="GO:0003676">
    <property type="term" value="F:nucleic acid binding"/>
    <property type="evidence" value="ECO:0007669"/>
    <property type="project" value="InterPro"/>
</dbReference>